<dbReference type="Proteomes" id="UP000004191">
    <property type="component" value="Unassembled WGS sequence"/>
</dbReference>
<dbReference type="EMBL" id="AGEI01000015">
    <property type="protein sequence ID" value="EHR35005.1"/>
    <property type="molecule type" value="Genomic_DNA"/>
</dbReference>
<keyword evidence="1" id="KW-0472">Membrane</keyword>
<dbReference type="RefSeq" id="WP_005397707.1">
    <property type="nucleotide sequence ID" value="NZ_JH601088.1"/>
</dbReference>
<organism evidence="2 3">
    <name type="scientific">Helcococcus kunzii ATCC 51366</name>
    <dbReference type="NCBI Taxonomy" id="883114"/>
    <lineage>
        <taxon>Bacteria</taxon>
        <taxon>Bacillati</taxon>
        <taxon>Bacillota</taxon>
        <taxon>Tissierellia</taxon>
        <taxon>Tissierellales</taxon>
        <taxon>Peptoniphilaceae</taxon>
        <taxon>Helcococcus</taxon>
    </lineage>
</organism>
<protein>
    <recommendedName>
        <fullName evidence="4">DUF5050 domain-containing protein</fullName>
    </recommendedName>
</protein>
<reference evidence="2 3" key="1">
    <citation type="submission" date="2012-01" db="EMBL/GenBank/DDBJ databases">
        <title>The Genome Sequence of Helcococcus kunzii ATCC 51366.</title>
        <authorList>
            <consortium name="The Broad Institute Genome Sequencing Platform"/>
            <person name="Earl A."/>
            <person name="Ward D."/>
            <person name="Feldgarden M."/>
            <person name="Gevers D."/>
            <person name="Huys G."/>
            <person name="Young S.K."/>
            <person name="Zeng Q."/>
            <person name="Gargeya S."/>
            <person name="Fitzgerald M."/>
            <person name="Haas B."/>
            <person name="Abouelleil A."/>
            <person name="Alvarado L."/>
            <person name="Arachchi H.M."/>
            <person name="Berlin A."/>
            <person name="Chapman S.B."/>
            <person name="Gearin G."/>
            <person name="Goldberg J."/>
            <person name="Griggs A."/>
            <person name="Gujja S."/>
            <person name="Hansen M."/>
            <person name="Heiman D."/>
            <person name="Howarth C."/>
            <person name="Larimer J."/>
            <person name="Lui A."/>
            <person name="MacDonald P.J.P."/>
            <person name="McCowen C."/>
            <person name="Montmayeur A."/>
            <person name="Murphy C."/>
            <person name="Neiman D."/>
            <person name="Pearson M."/>
            <person name="Priest M."/>
            <person name="Roberts A."/>
            <person name="Saif S."/>
            <person name="Shea T."/>
            <person name="Sisk P."/>
            <person name="Stolte C."/>
            <person name="Sykes S."/>
            <person name="Wortman J."/>
            <person name="Nusbaum C."/>
            <person name="Birren B."/>
        </authorList>
    </citation>
    <scope>NUCLEOTIDE SEQUENCE [LARGE SCALE GENOMIC DNA]</scope>
    <source>
        <strain evidence="2 3">ATCC 51366</strain>
    </source>
</reference>
<dbReference type="GeneID" id="96998543"/>
<sequence>MNKKIYFSILLFISICMLGACNYGRKISGREFSNITIDYNNQGIHNPKSILKSKDKFYIDNDGIIFSVSLKDFNYKLISTLTYIDGKYKSDLDISEIGEFKEFEEKSYLPDVHLVDDKIVYISEVKRNGENYYKLSSIDLDGNNKKDYITFYEEVTEFKVCDGYFVISTINNGHNQIYLYDKKLNSKKIFINGTLSATYQNYLISEVVNGEVVDVYRYDVNSGESKLILHDYGFVKSVSNGLISTTKLNNFYDINSNYKSFVFDFLNMNKIKEFDNLIPLFFDENYIYFSKGFGKQVFIKTDRVGKMIYKYDSNKIKEENNYSNIIANIDDNLICMDNKTENKYYIINLKDNSVRKIDFNKYYNQIKR</sequence>
<evidence type="ECO:0000313" key="2">
    <source>
        <dbReference type="EMBL" id="EHR35005.1"/>
    </source>
</evidence>
<keyword evidence="1" id="KW-1133">Transmembrane helix</keyword>
<dbReference type="STRING" id="883114.HMPREF9709_00532"/>
<keyword evidence="1" id="KW-0812">Transmembrane</keyword>
<comment type="caution">
    <text evidence="2">The sequence shown here is derived from an EMBL/GenBank/DDBJ whole genome shotgun (WGS) entry which is preliminary data.</text>
</comment>
<evidence type="ECO:0008006" key="4">
    <source>
        <dbReference type="Google" id="ProtNLM"/>
    </source>
</evidence>
<dbReference type="HOGENOM" id="CLU_751784_0_0_9"/>
<proteinExistence type="predicted"/>
<dbReference type="AlphaFoldDB" id="H3NMH1"/>
<dbReference type="OrthoDB" id="1726390at2"/>
<dbReference type="PROSITE" id="PS51257">
    <property type="entry name" value="PROKAR_LIPOPROTEIN"/>
    <property type="match status" value="1"/>
</dbReference>
<accession>H3NMH1</accession>
<name>H3NMH1_9FIRM</name>
<dbReference type="SUPFAM" id="SSF69304">
    <property type="entry name" value="Tricorn protease N-terminal domain"/>
    <property type="match status" value="1"/>
</dbReference>
<evidence type="ECO:0000313" key="3">
    <source>
        <dbReference type="Proteomes" id="UP000004191"/>
    </source>
</evidence>
<evidence type="ECO:0000256" key="1">
    <source>
        <dbReference type="SAM" id="Phobius"/>
    </source>
</evidence>
<keyword evidence="3" id="KW-1185">Reference proteome</keyword>
<gene>
    <name evidence="2" type="ORF">HMPREF9709_00532</name>
</gene>
<feature type="transmembrane region" description="Helical" evidence="1">
    <location>
        <begin position="6"/>
        <end position="24"/>
    </location>
</feature>